<dbReference type="EMBL" id="MH576960">
    <property type="protein sequence ID" value="AXH66110.1"/>
    <property type="molecule type" value="Genomic_DNA"/>
</dbReference>
<dbReference type="Proteomes" id="UP000260273">
    <property type="component" value="Segment"/>
</dbReference>
<evidence type="ECO:0000313" key="2">
    <source>
        <dbReference type="Proteomes" id="UP000260273"/>
    </source>
</evidence>
<name>A0A345M6I9_9CAUD</name>
<dbReference type="GeneID" id="65115129"/>
<organism evidence="1 2">
    <name type="scientific">Gordonia phage Pleakley</name>
    <dbReference type="NCBI Taxonomy" id="2283246"/>
    <lineage>
        <taxon>Viruses</taxon>
        <taxon>Duplodnaviria</taxon>
        <taxon>Heunggongvirae</taxon>
        <taxon>Uroviricota</taxon>
        <taxon>Caudoviricetes</taxon>
        <taxon>Zierdtviridae</taxon>
        <taxon>Emilbogenvirinae</taxon>
        <taxon>Pleakleyvirus</taxon>
        <taxon>Pleakleyvirus pleakley</taxon>
    </lineage>
</organism>
<sequence length="73" mass="8708">MIPRHLRCTPGHVQCSVDHARLVDEYREERYRQEIVREGECMDYATEIAEYNQTHDMITFKKWLIGSAGRNRP</sequence>
<keyword evidence="2" id="KW-1185">Reference proteome</keyword>
<accession>A0A345M6I9</accession>
<dbReference type="RefSeq" id="YP_010097465.1">
    <property type="nucleotide sequence ID" value="NC_055758.1"/>
</dbReference>
<gene>
    <name evidence="1" type="primary">71</name>
    <name evidence="1" type="ORF">SEA_PLEAKLEY_71</name>
</gene>
<dbReference type="KEGG" id="vg:65115129"/>
<proteinExistence type="predicted"/>
<reference evidence="2" key="1">
    <citation type="submission" date="2018-07" db="EMBL/GenBank/DDBJ databases">
        <authorList>
            <person name="Quirk P.G."/>
            <person name="Krulwich T.A."/>
        </authorList>
    </citation>
    <scope>NUCLEOTIDE SEQUENCE [LARGE SCALE GENOMIC DNA]</scope>
</reference>
<protein>
    <submittedName>
        <fullName evidence="1">Uncharacterized protein</fullName>
    </submittedName>
</protein>
<evidence type="ECO:0000313" key="1">
    <source>
        <dbReference type="EMBL" id="AXH66110.1"/>
    </source>
</evidence>